<accession>A0ABQ5LG26</accession>
<feature type="transmembrane region" description="Helical" evidence="1">
    <location>
        <begin position="158"/>
        <end position="183"/>
    </location>
</feature>
<dbReference type="EMBL" id="BRLJ01000002">
    <property type="protein sequence ID" value="GKX62299.1"/>
    <property type="molecule type" value="Genomic_DNA"/>
</dbReference>
<gene>
    <name evidence="2" type="ORF">SOASR032_08680</name>
</gene>
<keyword evidence="1" id="KW-1133">Transmembrane helix</keyword>
<sequence length="202" mass="22472">MWFLKLLFKKKFDAEFVTGFFQVLSERIAGLELVWKKGGSVVAQESASSAVIKKGKKVLFSQGPRSGWIDPFIAGDDRQALMDVTQQFQLGREKPSYLLGIACMVIYLVIVFGTLGMSERDATISMIYNISVIAALATTGLMVFSYRANWSHNIRSVCATLWVLAIIVAALSSVLLLPLVWAANRQQLNRLYPQDSQNSNTE</sequence>
<reference evidence="2" key="1">
    <citation type="submission" date="2022-06" db="EMBL/GenBank/DDBJ databases">
        <title>Draft genome sequences of Pragia fontium str. JCM24417.</title>
        <authorList>
            <person name="Wakabayashi Y."/>
            <person name="Kojima K."/>
        </authorList>
    </citation>
    <scope>NUCLEOTIDE SEQUENCE</scope>
    <source>
        <strain evidence="2">JCM 24417</strain>
    </source>
</reference>
<dbReference type="RefSeq" id="WP_261821623.1">
    <property type="nucleotide sequence ID" value="NZ_BRLJ01000002.1"/>
</dbReference>
<evidence type="ECO:0000313" key="2">
    <source>
        <dbReference type="EMBL" id="GKX62299.1"/>
    </source>
</evidence>
<organism evidence="2 3">
    <name type="scientific">Pragia fontium</name>
    <dbReference type="NCBI Taxonomy" id="82985"/>
    <lineage>
        <taxon>Bacteria</taxon>
        <taxon>Pseudomonadati</taxon>
        <taxon>Pseudomonadota</taxon>
        <taxon>Gammaproteobacteria</taxon>
        <taxon>Enterobacterales</taxon>
        <taxon>Budviciaceae</taxon>
        <taxon>Pragia</taxon>
    </lineage>
</organism>
<protein>
    <submittedName>
        <fullName evidence="2">Uncharacterized protein</fullName>
    </submittedName>
</protein>
<evidence type="ECO:0000313" key="3">
    <source>
        <dbReference type="Proteomes" id="UP001059610"/>
    </source>
</evidence>
<comment type="caution">
    <text evidence="2">The sequence shown here is derived from an EMBL/GenBank/DDBJ whole genome shotgun (WGS) entry which is preliminary data.</text>
</comment>
<keyword evidence="3" id="KW-1185">Reference proteome</keyword>
<name>A0ABQ5LG26_9GAMM</name>
<dbReference type="Proteomes" id="UP001059610">
    <property type="component" value="Unassembled WGS sequence"/>
</dbReference>
<feature type="transmembrane region" description="Helical" evidence="1">
    <location>
        <begin position="97"/>
        <end position="115"/>
    </location>
</feature>
<keyword evidence="1" id="KW-0812">Transmembrane</keyword>
<keyword evidence="1" id="KW-0472">Membrane</keyword>
<proteinExistence type="predicted"/>
<evidence type="ECO:0000256" key="1">
    <source>
        <dbReference type="SAM" id="Phobius"/>
    </source>
</evidence>
<feature type="transmembrane region" description="Helical" evidence="1">
    <location>
        <begin position="127"/>
        <end position="146"/>
    </location>
</feature>